<keyword evidence="7 11" id="KW-0653">Protein transport</keyword>
<evidence type="ECO:0000256" key="3">
    <source>
        <dbReference type="ARBA" id="ARBA00017876"/>
    </source>
</evidence>
<feature type="transmembrane region" description="Helical" evidence="11">
    <location>
        <begin position="51"/>
        <end position="74"/>
    </location>
</feature>
<evidence type="ECO:0000256" key="10">
    <source>
        <dbReference type="ARBA" id="ARBA00023136"/>
    </source>
</evidence>
<evidence type="ECO:0000313" key="14">
    <source>
        <dbReference type="Proteomes" id="UP000294980"/>
    </source>
</evidence>
<keyword evidence="9 11" id="KW-0811">Translocation</keyword>
<dbReference type="PANTHER" id="PTHR34182:SF1">
    <property type="entry name" value="PROTEIN-EXPORT MEMBRANE PROTEIN SECG"/>
    <property type="match status" value="1"/>
</dbReference>
<feature type="compositionally biased region" description="Polar residues" evidence="12">
    <location>
        <begin position="91"/>
        <end position="102"/>
    </location>
</feature>
<dbReference type="Pfam" id="PF03840">
    <property type="entry name" value="SecG"/>
    <property type="match status" value="1"/>
</dbReference>
<evidence type="ECO:0000256" key="2">
    <source>
        <dbReference type="ARBA" id="ARBA00008445"/>
    </source>
</evidence>
<dbReference type="Proteomes" id="UP000294980">
    <property type="component" value="Unassembled WGS sequence"/>
</dbReference>
<evidence type="ECO:0000256" key="7">
    <source>
        <dbReference type="ARBA" id="ARBA00022927"/>
    </source>
</evidence>
<evidence type="ECO:0000256" key="6">
    <source>
        <dbReference type="ARBA" id="ARBA00022692"/>
    </source>
</evidence>
<keyword evidence="14" id="KW-1185">Reference proteome</keyword>
<keyword evidence="10 11" id="KW-0472">Membrane</keyword>
<evidence type="ECO:0000256" key="8">
    <source>
        <dbReference type="ARBA" id="ARBA00022989"/>
    </source>
</evidence>
<dbReference type="GO" id="GO:0065002">
    <property type="term" value="P:intracellular protein transmembrane transport"/>
    <property type="evidence" value="ECO:0007669"/>
    <property type="project" value="TreeGrafter"/>
</dbReference>
<evidence type="ECO:0000256" key="9">
    <source>
        <dbReference type="ARBA" id="ARBA00023010"/>
    </source>
</evidence>
<dbReference type="PANTHER" id="PTHR34182">
    <property type="entry name" value="PROTEIN-EXPORT MEMBRANE PROTEIN SECG"/>
    <property type="match status" value="1"/>
</dbReference>
<comment type="caution">
    <text evidence="13">The sequence shown here is derived from an EMBL/GenBank/DDBJ whole genome shotgun (WGS) entry which is preliminary data.</text>
</comment>
<keyword evidence="8 11" id="KW-1133">Transmembrane helix</keyword>
<comment type="subcellular location">
    <subcellularLocation>
        <location evidence="1 11">Cell membrane</location>
        <topology evidence="1 11">Multi-pass membrane protein</topology>
    </subcellularLocation>
</comment>
<evidence type="ECO:0000256" key="5">
    <source>
        <dbReference type="ARBA" id="ARBA00022475"/>
    </source>
</evidence>
<evidence type="ECO:0000256" key="12">
    <source>
        <dbReference type="SAM" id="MobiDB-lite"/>
    </source>
</evidence>
<reference evidence="13 14" key="1">
    <citation type="submission" date="2019-03" db="EMBL/GenBank/DDBJ databases">
        <title>Genomic Encyclopedia of Type Strains, Phase IV (KMG-IV): sequencing the most valuable type-strain genomes for metagenomic binning, comparative biology and taxonomic classification.</title>
        <authorList>
            <person name="Goeker M."/>
        </authorList>
    </citation>
    <scope>NUCLEOTIDE SEQUENCE [LARGE SCALE GENOMIC DNA]</scope>
    <source>
        <strain evidence="13 14">DSM 23344</strain>
    </source>
</reference>
<evidence type="ECO:0000256" key="4">
    <source>
        <dbReference type="ARBA" id="ARBA00022448"/>
    </source>
</evidence>
<dbReference type="OrthoDB" id="9813947at2"/>
<keyword evidence="5 11" id="KW-1003">Cell membrane</keyword>
<protein>
    <recommendedName>
        <fullName evidence="3 11">Protein-export membrane protein SecG</fullName>
    </recommendedName>
</protein>
<dbReference type="GO" id="GO:0009306">
    <property type="term" value="P:protein secretion"/>
    <property type="evidence" value="ECO:0007669"/>
    <property type="project" value="UniProtKB-UniRule"/>
</dbReference>
<organism evidence="13 14">
    <name type="scientific">Chromatocurvus halotolerans</name>
    <dbReference type="NCBI Taxonomy" id="1132028"/>
    <lineage>
        <taxon>Bacteria</taxon>
        <taxon>Pseudomonadati</taxon>
        <taxon>Pseudomonadota</taxon>
        <taxon>Gammaproteobacteria</taxon>
        <taxon>Cellvibrionales</taxon>
        <taxon>Halieaceae</taxon>
        <taxon>Chromatocurvus</taxon>
    </lineage>
</organism>
<dbReference type="NCBIfam" id="TIGR00810">
    <property type="entry name" value="secG"/>
    <property type="match status" value="1"/>
</dbReference>
<dbReference type="AlphaFoldDB" id="A0A4R2KV95"/>
<feature type="compositionally biased region" description="Polar residues" evidence="12">
    <location>
        <begin position="117"/>
        <end position="129"/>
    </location>
</feature>
<evidence type="ECO:0000313" key="13">
    <source>
        <dbReference type="EMBL" id="TCO75096.1"/>
    </source>
</evidence>
<accession>A0A4R2KV95</accession>
<dbReference type="InterPro" id="IPR004692">
    <property type="entry name" value="SecG"/>
</dbReference>
<sequence>MEQIVLIVHLVLALSIIGLILLQQGKGADMGASFGAGASQTLFGSDGSGNVLTRATAWLAALFFATSFGLAMIATQKTRVSDDLDLVIPPSVQQPAREQAPTSDVPAVDEDVPTAVENGNSSSGDVPER</sequence>
<dbReference type="GO" id="GO:0005886">
    <property type="term" value="C:plasma membrane"/>
    <property type="evidence" value="ECO:0007669"/>
    <property type="project" value="UniProtKB-SubCell"/>
</dbReference>
<evidence type="ECO:0000256" key="1">
    <source>
        <dbReference type="ARBA" id="ARBA00004651"/>
    </source>
</evidence>
<dbReference type="GO" id="GO:0043952">
    <property type="term" value="P:protein transport by the Sec complex"/>
    <property type="evidence" value="ECO:0007669"/>
    <property type="project" value="TreeGrafter"/>
</dbReference>
<comment type="caution">
    <text evidence="11">Lacks conserved residue(s) required for the propagation of feature annotation.</text>
</comment>
<feature type="region of interest" description="Disordered" evidence="12">
    <location>
        <begin position="91"/>
        <end position="129"/>
    </location>
</feature>
<dbReference type="EMBL" id="SLWX01000010">
    <property type="protein sequence ID" value="TCO75096.1"/>
    <property type="molecule type" value="Genomic_DNA"/>
</dbReference>
<gene>
    <name evidence="13" type="ORF">EV688_11051</name>
</gene>
<dbReference type="RefSeq" id="WP_117318529.1">
    <property type="nucleotide sequence ID" value="NZ_QQSW01000014.1"/>
</dbReference>
<evidence type="ECO:0000256" key="11">
    <source>
        <dbReference type="RuleBase" id="RU365087"/>
    </source>
</evidence>
<comment type="function">
    <text evidence="11">Involved in protein export. Participates in an early event of protein translocation.</text>
</comment>
<keyword evidence="4 11" id="KW-0813">Transport</keyword>
<name>A0A4R2KV95_9GAMM</name>
<keyword evidence="6 11" id="KW-0812">Transmembrane</keyword>
<proteinExistence type="inferred from homology"/>
<dbReference type="PRINTS" id="PR01651">
    <property type="entry name" value="SECGEXPORT"/>
</dbReference>
<dbReference type="GO" id="GO:0015450">
    <property type="term" value="F:protein-transporting ATPase activity"/>
    <property type="evidence" value="ECO:0007669"/>
    <property type="project" value="UniProtKB-UniRule"/>
</dbReference>
<comment type="similarity">
    <text evidence="2 11">Belongs to the SecG family.</text>
</comment>